<keyword evidence="2" id="KW-0732">Signal</keyword>
<proteinExistence type="predicted"/>
<dbReference type="AlphaFoldDB" id="A0AAN8ET09"/>
<gene>
    <name evidence="3" type="ORF">GCK32_001890</name>
</gene>
<comment type="caution">
    <text evidence="3">The sequence shown here is derived from an EMBL/GenBank/DDBJ whole genome shotgun (WGS) entry which is preliminary data.</text>
</comment>
<feature type="chain" id="PRO_5042925060" evidence="2">
    <location>
        <begin position="18"/>
        <end position="158"/>
    </location>
</feature>
<feature type="signal peptide" evidence="2">
    <location>
        <begin position="1"/>
        <end position="17"/>
    </location>
</feature>
<dbReference type="EMBL" id="WIXE01022401">
    <property type="protein sequence ID" value="KAK5967521.1"/>
    <property type="molecule type" value="Genomic_DNA"/>
</dbReference>
<keyword evidence="4" id="KW-1185">Reference proteome</keyword>
<dbReference type="Proteomes" id="UP001331761">
    <property type="component" value="Unassembled WGS sequence"/>
</dbReference>
<evidence type="ECO:0000256" key="1">
    <source>
        <dbReference type="SAM" id="MobiDB-lite"/>
    </source>
</evidence>
<feature type="region of interest" description="Disordered" evidence="1">
    <location>
        <begin position="18"/>
        <end position="41"/>
    </location>
</feature>
<feature type="compositionally biased region" description="Basic and acidic residues" evidence="1">
    <location>
        <begin position="30"/>
        <end position="41"/>
    </location>
</feature>
<sequence length="158" mass="17929">MMLMVLLSFIVSTHSFARNQSPTTPASSQPRRDASTHAKGPAEEYDALDDLSRHVFGDTVSNLQKVFVADSQLWFRSKPEFGQFHTKWQRWSPFMTEEAIYTRVFGALYDAIGGKKTRTAAKAHLIDGWLSVPESTRENLKMDFSGFNIVDDMAHGRR</sequence>
<protein>
    <submittedName>
        <fullName evidence="3">Uncharacterized protein</fullName>
    </submittedName>
</protein>
<feature type="compositionally biased region" description="Polar residues" evidence="1">
    <location>
        <begin position="18"/>
        <end position="29"/>
    </location>
</feature>
<accession>A0AAN8ET09</accession>
<evidence type="ECO:0000256" key="2">
    <source>
        <dbReference type="SAM" id="SignalP"/>
    </source>
</evidence>
<evidence type="ECO:0000313" key="3">
    <source>
        <dbReference type="EMBL" id="KAK5967521.1"/>
    </source>
</evidence>
<organism evidence="3 4">
    <name type="scientific">Trichostrongylus colubriformis</name>
    <name type="common">Black scour worm</name>
    <dbReference type="NCBI Taxonomy" id="6319"/>
    <lineage>
        <taxon>Eukaryota</taxon>
        <taxon>Metazoa</taxon>
        <taxon>Ecdysozoa</taxon>
        <taxon>Nematoda</taxon>
        <taxon>Chromadorea</taxon>
        <taxon>Rhabditida</taxon>
        <taxon>Rhabditina</taxon>
        <taxon>Rhabditomorpha</taxon>
        <taxon>Strongyloidea</taxon>
        <taxon>Trichostrongylidae</taxon>
        <taxon>Trichostrongylus</taxon>
    </lineage>
</organism>
<name>A0AAN8ET09_TRICO</name>
<evidence type="ECO:0000313" key="4">
    <source>
        <dbReference type="Proteomes" id="UP001331761"/>
    </source>
</evidence>
<reference evidence="3 4" key="1">
    <citation type="submission" date="2019-10" db="EMBL/GenBank/DDBJ databases">
        <title>Assembly and Annotation for the nematode Trichostrongylus colubriformis.</title>
        <authorList>
            <person name="Martin J."/>
        </authorList>
    </citation>
    <scope>NUCLEOTIDE SEQUENCE [LARGE SCALE GENOMIC DNA]</scope>
    <source>
        <strain evidence="3">G859</strain>
        <tissue evidence="3">Whole worm</tissue>
    </source>
</reference>